<dbReference type="KEGG" id="clec:106672113"/>
<dbReference type="CDD" id="cd07960">
    <property type="entry name" value="Anticodon_Ia_Ile_BEm"/>
    <property type="match status" value="1"/>
</dbReference>
<keyword evidence="6" id="KW-0479">Metal-binding</keyword>
<dbReference type="Proteomes" id="UP000494040">
    <property type="component" value="Unassembled WGS sequence"/>
</dbReference>
<dbReference type="PANTHER" id="PTHR42765">
    <property type="entry name" value="SOLEUCYL-TRNA SYNTHETASE"/>
    <property type="match status" value="1"/>
</dbReference>
<dbReference type="FunFam" id="3.40.50.620:FF:000128">
    <property type="entry name" value="Isoleucyl-tRNA synthetase 2, mitochondrial"/>
    <property type="match status" value="1"/>
</dbReference>
<keyword evidence="4" id="KW-0963">Cytoplasm</keyword>
<evidence type="ECO:0000256" key="3">
    <source>
        <dbReference type="ARBA" id="ARBA00013165"/>
    </source>
</evidence>
<name>A0A8I6S6K7_CIMLE</name>
<evidence type="ECO:0000259" key="14">
    <source>
        <dbReference type="Pfam" id="PF00133"/>
    </source>
</evidence>
<sequence>MFLNVKRFGLVCPRVNFSVSTHLKAHKLGKAKRKYSETINLPKTKFQQWQSHAKRVELDKYIIENCGFMSLYRWQRENVKGEEFVLHDGPPYANGMPHMGHAINKILKDIINRSKLLAGHKVHFKPGWDCHGLPIELKALTASSLEQNLDPLDVRAKARNFAKQTIDDQKNVFRSWGVMADWDNDSYHTFDPNYVCNQLQQFYKLYEKGYVYREVKPVFWSPSTKTALAEAELEYNPNHKSRAITLRFKMKKLPETFTVTEGDVYALVWTTTPWTLPANQAIAFHPYFTYLLVQFSGEKDYYIVAQDQADKLKEKVNKNFSIISSFSGMNLQEASYTHPISGEELPLLPAKYVTSDIGTGLVHTAPAHGPDDFLLALVHKMSVLCLVDENGKYLPEAGPDLEGLFVLKEGNDTIVKMLKNDILNEESIIHSYPYDWRSKTPVILRASKQWFIDTEILKQRAIEVLQDVEIVPKNLDDSFQTRLEKRPYWCISRQRAWGVPIPALYSVGLPVVTKDFVDHLCELIKIHGSDCWWWMDLKSLIPNELKSELPMDQVTKSEDIIDIWLDSGLSWSAVLEGKQADLYVEGIDQFTGWFQSSLLTSVALKDRAPYKNIFVHGFALDEQGKKMSKSLGNVIDPQVLCFGGSDIKKEPPFGVDVVRWWVAAHATQNISIRVSKSALNDSAEAVKKLRNTLKFLLGSLHGCSTELVNAPPKMELIDQYMINSLKEFKSQIDEYYASYQFHKVCSRIVNFLANDLSSFYLHITKDRLYCEDLGSNSRQSVQHVMYHILNTLTMSFAPIMPILAEEVYMNHPHNQDYVPFFFQQIKDVNAYSFKIEPNVDKVMKEAFLVKKEFLNKCPVNLTENQIVCVIKACKDVWKHLKKLQNEEKSSNSELVSFLQASSVELYLDKEVENFTVEVVHTDLFYCERCRRYCSDTKDELCQRCDQIIDASSCT</sequence>
<dbReference type="AlphaFoldDB" id="A0A8I6S6K7"/>
<dbReference type="SUPFAM" id="SSF50677">
    <property type="entry name" value="ValRS/IleRS/LeuRS editing domain"/>
    <property type="match status" value="1"/>
</dbReference>
<dbReference type="SUPFAM" id="SSF47323">
    <property type="entry name" value="Anticodon-binding domain of a subclass of class I aminoacyl-tRNA synthetases"/>
    <property type="match status" value="1"/>
</dbReference>
<dbReference type="Gene3D" id="3.40.50.620">
    <property type="entry name" value="HUPs"/>
    <property type="match status" value="2"/>
</dbReference>
<dbReference type="GeneID" id="106672113"/>
<dbReference type="InterPro" id="IPR009080">
    <property type="entry name" value="tRNAsynth_Ia_anticodon-bd"/>
</dbReference>
<dbReference type="Gene3D" id="1.10.10.830">
    <property type="entry name" value="Ile-tRNA synthetase CP2 domain-like"/>
    <property type="match status" value="1"/>
</dbReference>
<dbReference type="InterPro" id="IPR009008">
    <property type="entry name" value="Val/Leu/Ile-tRNA-synth_edit"/>
</dbReference>
<dbReference type="GO" id="GO:0002161">
    <property type="term" value="F:aminoacyl-tRNA deacylase activity"/>
    <property type="evidence" value="ECO:0007669"/>
    <property type="project" value="InterPro"/>
</dbReference>
<dbReference type="CDD" id="cd00818">
    <property type="entry name" value="IleRS_core"/>
    <property type="match status" value="1"/>
</dbReference>
<comment type="similarity">
    <text evidence="2 13">Belongs to the class-I aminoacyl-tRNA synthetase family.</text>
</comment>
<dbReference type="InterPro" id="IPR001412">
    <property type="entry name" value="aa-tRNA-synth_I_CS"/>
</dbReference>
<keyword evidence="9 13" id="KW-0648">Protein biosynthesis</keyword>
<evidence type="ECO:0000256" key="10">
    <source>
        <dbReference type="ARBA" id="ARBA00023146"/>
    </source>
</evidence>
<evidence type="ECO:0000256" key="4">
    <source>
        <dbReference type="ARBA" id="ARBA00022490"/>
    </source>
</evidence>
<dbReference type="OrthoDB" id="10264412at2759"/>
<dbReference type="CTD" id="39762"/>
<evidence type="ECO:0000256" key="9">
    <source>
        <dbReference type="ARBA" id="ARBA00022917"/>
    </source>
</evidence>
<dbReference type="Pfam" id="PF08264">
    <property type="entry name" value="Anticodon_1"/>
    <property type="match status" value="1"/>
</dbReference>
<dbReference type="FunFam" id="3.40.50.620:FF:000111">
    <property type="entry name" value="Mitochondrial isoleucyl-tRNA synthetase"/>
    <property type="match status" value="1"/>
</dbReference>
<dbReference type="OMA" id="HCWRCKT"/>
<evidence type="ECO:0000256" key="5">
    <source>
        <dbReference type="ARBA" id="ARBA00022598"/>
    </source>
</evidence>
<dbReference type="Pfam" id="PF00133">
    <property type="entry name" value="tRNA-synt_1"/>
    <property type="match status" value="1"/>
</dbReference>
<evidence type="ECO:0000259" key="15">
    <source>
        <dbReference type="Pfam" id="PF08264"/>
    </source>
</evidence>
<evidence type="ECO:0000256" key="12">
    <source>
        <dbReference type="ARBA" id="ARBA00048359"/>
    </source>
</evidence>
<keyword evidence="5 13" id="KW-0436">Ligase</keyword>
<dbReference type="SUPFAM" id="SSF52374">
    <property type="entry name" value="Nucleotidylyl transferase"/>
    <property type="match status" value="1"/>
</dbReference>
<dbReference type="EnsemblMetazoa" id="XM_014403281.2">
    <property type="protein sequence ID" value="XP_014258767.1"/>
    <property type="gene ID" value="LOC106672113"/>
</dbReference>
<dbReference type="InterPro" id="IPR014729">
    <property type="entry name" value="Rossmann-like_a/b/a_fold"/>
</dbReference>
<evidence type="ECO:0000313" key="17">
    <source>
        <dbReference type="Proteomes" id="UP000494040"/>
    </source>
</evidence>
<proteinExistence type="inferred from homology"/>
<dbReference type="InterPro" id="IPR002301">
    <property type="entry name" value="Ile-tRNA-ligase"/>
</dbReference>
<comment type="subcellular location">
    <subcellularLocation>
        <location evidence="1">Mitochondrion</location>
    </subcellularLocation>
</comment>
<dbReference type="RefSeq" id="XP_014258767.1">
    <property type="nucleotide sequence ID" value="XM_014403281.2"/>
</dbReference>
<dbReference type="GO" id="GO:0032543">
    <property type="term" value="P:mitochondrial translation"/>
    <property type="evidence" value="ECO:0007669"/>
    <property type="project" value="TreeGrafter"/>
</dbReference>
<organism evidence="16 17">
    <name type="scientific">Cimex lectularius</name>
    <name type="common">Bed bug</name>
    <name type="synonym">Acanthia lectularia</name>
    <dbReference type="NCBI Taxonomy" id="79782"/>
    <lineage>
        <taxon>Eukaryota</taxon>
        <taxon>Metazoa</taxon>
        <taxon>Ecdysozoa</taxon>
        <taxon>Arthropoda</taxon>
        <taxon>Hexapoda</taxon>
        <taxon>Insecta</taxon>
        <taxon>Pterygota</taxon>
        <taxon>Neoptera</taxon>
        <taxon>Paraneoptera</taxon>
        <taxon>Hemiptera</taxon>
        <taxon>Heteroptera</taxon>
        <taxon>Panheteroptera</taxon>
        <taxon>Cimicomorpha</taxon>
        <taxon>Cimicidae</taxon>
        <taxon>Cimex</taxon>
    </lineage>
</organism>
<accession>A0A8I6S6K7</accession>
<keyword evidence="10 13" id="KW-0030">Aminoacyl-tRNA synthetase</keyword>
<dbReference type="InterPro" id="IPR002300">
    <property type="entry name" value="aa-tRNA-synth_Ia"/>
</dbReference>
<evidence type="ECO:0000256" key="8">
    <source>
        <dbReference type="ARBA" id="ARBA00022840"/>
    </source>
</evidence>
<dbReference type="GO" id="GO:0006428">
    <property type="term" value="P:isoleucyl-tRNA aminoacylation"/>
    <property type="evidence" value="ECO:0007669"/>
    <property type="project" value="InterPro"/>
</dbReference>
<comment type="catalytic activity">
    <reaction evidence="12">
        <text>tRNA(Ile) + L-isoleucine + ATP = L-isoleucyl-tRNA(Ile) + AMP + diphosphate</text>
        <dbReference type="Rhea" id="RHEA:11060"/>
        <dbReference type="Rhea" id="RHEA-COMP:9666"/>
        <dbReference type="Rhea" id="RHEA-COMP:9695"/>
        <dbReference type="ChEBI" id="CHEBI:30616"/>
        <dbReference type="ChEBI" id="CHEBI:33019"/>
        <dbReference type="ChEBI" id="CHEBI:58045"/>
        <dbReference type="ChEBI" id="CHEBI:78442"/>
        <dbReference type="ChEBI" id="CHEBI:78528"/>
        <dbReference type="ChEBI" id="CHEBI:456215"/>
        <dbReference type="EC" id="6.1.1.5"/>
    </reaction>
</comment>
<dbReference type="FunFam" id="3.90.740.10:FF:000009">
    <property type="entry name" value="Isoleucyl-tRNA synthetase 2, mitochondrial"/>
    <property type="match status" value="1"/>
</dbReference>
<dbReference type="GO" id="GO:0005524">
    <property type="term" value="F:ATP binding"/>
    <property type="evidence" value="ECO:0007669"/>
    <property type="project" value="UniProtKB-KW"/>
</dbReference>
<evidence type="ECO:0000256" key="2">
    <source>
        <dbReference type="ARBA" id="ARBA00005594"/>
    </source>
</evidence>
<dbReference type="PROSITE" id="PS00178">
    <property type="entry name" value="AA_TRNA_LIGASE_I"/>
    <property type="match status" value="1"/>
</dbReference>
<feature type="domain" description="Methionyl/Valyl/Leucyl/Isoleucyl-tRNA synthetase anticodon-binding" evidence="15">
    <location>
        <begin position="718"/>
        <end position="849"/>
    </location>
</feature>
<dbReference type="GO" id="GO:0046872">
    <property type="term" value="F:metal ion binding"/>
    <property type="evidence" value="ECO:0007669"/>
    <property type="project" value="UniProtKB-KW"/>
</dbReference>
<dbReference type="InterPro" id="IPR033708">
    <property type="entry name" value="Anticodon_Ile_BEm"/>
</dbReference>
<dbReference type="EC" id="6.1.1.5" evidence="3"/>
<dbReference type="InterPro" id="IPR050081">
    <property type="entry name" value="Ile-tRNA_ligase"/>
</dbReference>
<dbReference type="GO" id="GO:0000049">
    <property type="term" value="F:tRNA binding"/>
    <property type="evidence" value="ECO:0007669"/>
    <property type="project" value="InterPro"/>
</dbReference>
<reference evidence="16" key="1">
    <citation type="submission" date="2022-01" db="UniProtKB">
        <authorList>
            <consortium name="EnsemblMetazoa"/>
        </authorList>
    </citation>
    <scope>IDENTIFICATION</scope>
</reference>
<dbReference type="NCBIfam" id="TIGR00392">
    <property type="entry name" value="ileS"/>
    <property type="match status" value="1"/>
</dbReference>
<keyword evidence="17" id="KW-1185">Reference proteome</keyword>
<dbReference type="GO" id="GO:0004822">
    <property type="term" value="F:isoleucine-tRNA ligase activity"/>
    <property type="evidence" value="ECO:0007669"/>
    <property type="project" value="UniProtKB-EC"/>
</dbReference>
<evidence type="ECO:0000256" key="11">
    <source>
        <dbReference type="ARBA" id="ARBA00032665"/>
    </source>
</evidence>
<dbReference type="InterPro" id="IPR013155">
    <property type="entry name" value="M/V/L/I-tRNA-synth_anticd-bd"/>
</dbReference>
<dbReference type="Gene3D" id="3.90.740.10">
    <property type="entry name" value="Valyl/Leucyl/Isoleucyl-tRNA synthetase, editing domain"/>
    <property type="match status" value="1"/>
</dbReference>
<dbReference type="PANTHER" id="PTHR42765:SF1">
    <property type="entry name" value="ISOLEUCINE--TRNA LIGASE, MITOCHONDRIAL"/>
    <property type="match status" value="1"/>
</dbReference>
<evidence type="ECO:0000256" key="7">
    <source>
        <dbReference type="ARBA" id="ARBA00022741"/>
    </source>
</evidence>
<protein>
    <recommendedName>
        <fullName evidence="3">isoleucine--tRNA ligase</fullName>
        <ecNumber evidence="3">6.1.1.5</ecNumber>
    </recommendedName>
    <alternativeName>
        <fullName evidence="11">Isoleucyl-tRNA synthetase</fullName>
    </alternativeName>
</protein>
<dbReference type="PRINTS" id="PR00984">
    <property type="entry name" value="TRNASYNTHILE"/>
</dbReference>
<keyword evidence="7 13" id="KW-0547">Nucleotide-binding</keyword>
<keyword evidence="8 13" id="KW-0067">ATP-binding</keyword>
<evidence type="ECO:0000256" key="6">
    <source>
        <dbReference type="ARBA" id="ARBA00022723"/>
    </source>
</evidence>
<evidence type="ECO:0000256" key="13">
    <source>
        <dbReference type="RuleBase" id="RU363035"/>
    </source>
</evidence>
<dbReference type="Gene3D" id="1.10.730.20">
    <property type="match status" value="1"/>
</dbReference>
<dbReference type="GO" id="GO:0005739">
    <property type="term" value="C:mitochondrion"/>
    <property type="evidence" value="ECO:0007669"/>
    <property type="project" value="UniProtKB-SubCell"/>
</dbReference>
<feature type="domain" description="Aminoacyl-tRNA synthetase class Ia" evidence="14">
    <location>
        <begin position="78"/>
        <end position="669"/>
    </location>
</feature>
<evidence type="ECO:0000313" key="16">
    <source>
        <dbReference type="EnsemblMetazoa" id="XP_014258767.1"/>
    </source>
</evidence>
<evidence type="ECO:0000256" key="1">
    <source>
        <dbReference type="ARBA" id="ARBA00004173"/>
    </source>
</evidence>